<keyword evidence="3" id="KW-0677">Repeat</keyword>
<comment type="caution">
    <text evidence="7">The sequence shown here is derived from an EMBL/GenBank/DDBJ whole genome shotgun (WGS) entry which is preliminary data.</text>
</comment>
<dbReference type="EMBL" id="MCGO01000006">
    <property type="protein sequence ID" value="ORY50997.1"/>
    <property type="molecule type" value="Genomic_DNA"/>
</dbReference>
<accession>A0A1Y2CVJ1</accession>
<evidence type="ECO:0000259" key="6">
    <source>
        <dbReference type="PROSITE" id="PS51336"/>
    </source>
</evidence>
<keyword evidence="4" id="KW-0206">Cytoskeleton</keyword>
<keyword evidence="2" id="KW-0963">Cytoplasm</keyword>
<dbReference type="InterPro" id="IPR006602">
    <property type="entry name" value="DM10_dom"/>
</dbReference>
<dbReference type="PANTHER" id="PTHR12086:SF11">
    <property type="entry name" value="EF-HAND DOMAIN-CONTAINING FAMILY MEMBER C2"/>
    <property type="match status" value="1"/>
</dbReference>
<dbReference type="InterPro" id="IPR040193">
    <property type="entry name" value="EFHC1/EFHC2/EFHB"/>
</dbReference>
<dbReference type="FunFam" id="2.30.29.170:FF:000001">
    <property type="entry name" value="EF-hand domain containing 1"/>
    <property type="match status" value="1"/>
</dbReference>
<dbReference type="GO" id="GO:0005874">
    <property type="term" value="C:microtubule"/>
    <property type="evidence" value="ECO:0007669"/>
    <property type="project" value="TreeGrafter"/>
</dbReference>
<evidence type="ECO:0000256" key="2">
    <source>
        <dbReference type="ARBA" id="ARBA00022490"/>
    </source>
</evidence>
<dbReference type="Gene3D" id="2.30.29.170">
    <property type="match status" value="3"/>
</dbReference>
<evidence type="ECO:0000256" key="1">
    <source>
        <dbReference type="ARBA" id="ARBA00004430"/>
    </source>
</evidence>
<dbReference type="Pfam" id="PF06565">
    <property type="entry name" value="DM10_dom"/>
    <property type="match status" value="3"/>
</dbReference>
<comment type="subcellular location">
    <subcellularLocation>
        <location evidence="1">Cytoplasm</location>
        <location evidence="1">Cytoskeleton</location>
        <location evidence="1">Cilium axoneme</location>
    </subcellularLocation>
</comment>
<feature type="domain" description="DM10" evidence="6">
    <location>
        <begin position="412"/>
        <end position="512"/>
    </location>
</feature>
<dbReference type="STRING" id="329046.A0A1Y2CVJ1"/>
<evidence type="ECO:0000256" key="3">
    <source>
        <dbReference type="ARBA" id="ARBA00022737"/>
    </source>
</evidence>
<evidence type="ECO:0000313" key="8">
    <source>
        <dbReference type="Proteomes" id="UP000193642"/>
    </source>
</evidence>
<dbReference type="FunFam" id="2.30.29.170:FF:000003">
    <property type="entry name" value="EF-hand domain (C-terminal) containing 1"/>
    <property type="match status" value="1"/>
</dbReference>
<evidence type="ECO:0000313" key="7">
    <source>
        <dbReference type="EMBL" id="ORY50997.1"/>
    </source>
</evidence>
<reference evidence="7 8" key="1">
    <citation type="submission" date="2016-07" db="EMBL/GenBank/DDBJ databases">
        <title>Pervasive Adenine N6-methylation of Active Genes in Fungi.</title>
        <authorList>
            <consortium name="DOE Joint Genome Institute"/>
            <person name="Mondo S.J."/>
            <person name="Dannebaum R.O."/>
            <person name="Kuo R.C."/>
            <person name="Labutti K."/>
            <person name="Haridas S."/>
            <person name="Kuo A."/>
            <person name="Salamov A."/>
            <person name="Ahrendt S.R."/>
            <person name="Lipzen A."/>
            <person name="Sullivan W."/>
            <person name="Andreopoulos W.B."/>
            <person name="Clum A."/>
            <person name="Lindquist E."/>
            <person name="Daum C."/>
            <person name="Ramamoorthy G.K."/>
            <person name="Gryganskyi A."/>
            <person name="Culley D."/>
            <person name="Magnuson J.K."/>
            <person name="James T.Y."/>
            <person name="O'Malley M.A."/>
            <person name="Stajich J.E."/>
            <person name="Spatafora J.W."/>
            <person name="Visel A."/>
            <person name="Grigoriev I.V."/>
        </authorList>
    </citation>
    <scope>NUCLEOTIDE SEQUENCE [LARGE SCALE GENOMIC DNA]</scope>
    <source>
        <strain evidence="7 8">JEL800</strain>
    </source>
</reference>
<evidence type="ECO:0000256" key="4">
    <source>
        <dbReference type="ARBA" id="ARBA00023212"/>
    </source>
</evidence>
<dbReference type="GO" id="GO:0005930">
    <property type="term" value="C:axoneme"/>
    <property type="evidence" value="ECO:0007669"/>
    <property type="project" value="UniProtKB-SubCell"/>
</dbReference>
<proteinExistence type="predicted"/>
<dbReference type="FunFam" id="2.30.29.170:FF:000002">
    <property type="entry name" value="EF-hand domain (C-terminal) containing 1"/>
    <property type="match status" value="1"/>
</dbReference>
<dbReference type="SMART" id="SM00676">
    <property type="entry name" value="DM10"/>
    <property type="match status" value="3"/>
</dbReference>
<sequence>MHDQFLSNVPDPQILDELQQKLPFLTGHQFNLEKRFLPNHRKSHAFDYRNTVSVFKAESPGIGGIPLFGQEENKIHTSVDVYPHSNSMGDGVPAWVAFDRKVLRFYAYFQEAVHEKREEQYRIRKCNIYFYLEDDTIHVSEPKFANSGIPQGTLIRRHRIQRKPESNGQHFLVTDLNVDKEITLYSKTFKIIGCDEFTRQFLNSLRIVVPPNMAYPQDPYQLHRAELLSRMKATHPCPPQSSLKQFLENDRRVLRFYCIWDDTNSVFGDARHMIVHYYLSDDTMEIIESIPANSGRERNTLFLRRAKLPKRKFRFLYGQTSEAKDDYYSDRDLTIGAVLHFHGRPFVICDCDNFTRDYYRDKYGLEVFDPVRLEDYEEAPIEEYVHPKEKVPPPMFGANEGNKKDHKLTQFDGICLRFLGVLKTTKQTDADRKFVISMYPADGTVSVFEPHQRNSGIVGGKFLEKARIKRPDGETYYEASDFYLGAEVKFHQHPFILAGADDYAVKFMEAHPEVWKKRQ</sequence>
<organism evidence="7 8">
    <name type="scientific">Rhizoclosmatium globosum</name>
    <dbReference type="NCBI Taxonomy" id="329046"/>
    <lineage>
        <taxon>Eukaryota</taxon>
        <taxon>Fungi</taxon>
        <taxon>Fungi incertae sedis</taxon>
        <taxon>Chytridiomycota</taxon>
        <taxon>Chytridiomycota incertae sedis</taxon>
        <taxon>Chytridiomycetes</taxon>
        <taxon>Chytridiales</taxon>
        <taxon>Chytriomycetaceae</taxon>
        <taxon>Rhizoclosmatium</taxon>
    </lineage>
</organism>
<dbReference type="PROSITE" id="PS51336">
    <property type="entry name" value="DM10"/>
    <property type="match status" value="3"/>
</dbReference>
<feature type="domain" description="DM10" evidence="6">
    <location>
        <begin position="99"/>
        <end position="206"/>
    </location>
</feature>
<evidence type="ECO:0000256" key="5">
    <source>
        <dbReference type="ARBA" id="ARBA00023273"/>
    </source>
</evidence>
<keyword evidence="8" id="KW-1185">Reference proteome</keyword>
<gene>
    <name evidence="7" type="ORF">BCR33DRAFT_712940</name>
</gene>
<keyword evidence="5" id="KW-0966">Cell projection</keyword>
<feature type="domain" description="DM10" evidence="6">
    <location>
        <begin position="250"/>
        <end position="363"/>
    </location>
</feature>
<dbReference type="OrthoDB" id="10255210at2759"/>
<dbReference type="AlphaFoldDB" id="A0A1Y2CVJ1"/>
<protein>
    <recommendedName>
        <fullName evidence="6">DM10 domain-containing protein</fullName>
    </recommendedName>
</protein>
<dbReference type="PANTHER" id="PTHR12086">
    <property type="entry name" value="EF-HAND DOMAIN C-TERMINAL CONTAINING PROTEIN"/>
    <property type="match status" value="1"/>
</dbReference>
<name>A0A1Y2CVJ1_9FUNG</name>
<dbReference type="Proteomes" id="UP000193642">
    <property type="component" value="Unassembled WGS sequence"/>
</dbReference>